<keyword evidence="4" id="KW-1185">Reference proteome</keyword>
<evidence type="ECO:0000313" key="4">
    <source>
        <dbReference type="Proteomes" id="UP000215214"/>
    </source>
</evidence>
<evidence type="ECO:0000256" key="2">
    <source>
        <dbReference type="ARBA" id="ARBA00023002"/>
    </source>
</evidence>
<dbReference type="InterPro" id="IPR002347">
    <property type="entry name" value="SDR_fam"/>
</dbReference>
<dbReference type="PANTHER" id="PTHR43477">
    <property type="entry name" value="DIHYDROANTICAPSIN 7-DEHYDROGENASE"/>
    <property type="match status" value="1"/>
</dbReference>
<dbReference type="InterPro" id="IPR036291">
    <property type="entry name" value="NAD(P)-bd_dom_sf"/>
</dbReference>
<sequence>MKTILVVGGSKGIGNAIVTSLQETHKVINFSRTEVASHANVTHYSIDILEDELPELSEDINGLVFCPGSINLKPIGRLKLDDFRSDFEINVIGAVKVIQKYINSLKNNNGSVVLFSTVATKLGMPFHASVAASKSAVEGLTKSLAGEFATKVRFNCIAPTVTDTSLAEKLLRNDKQRENMEMRHPLKKFLKAEEVASLANYLLSDHASAISGQVFPIDAGIVSLKL</sequence>
<dbReference type="CDD" id="cd05233">
    <property type="entry name" value="SDR_c"/>
    <property type="match status" value="1"/>
</dbReference>
<dbReference type="Proteomes" id="UP000215214">
    <property type="component" value="Chromosome TJEJU"/>
</dbReference>
<dbReference type="PANTHER" id="PTHR43477:SF1">
    <property type="entry name" value="DIHYDROANTICAPSIN 7-DEHYDROGENASE"/>
    <property type="match status" value="1"/>
</dbReference>
<name>A0A238U9K9_9FLAO</name>
<dbReference type="PRINTS" id="PR00081">
    <property type="entry name" value="GDHRDH"/>
</dbReference>
<dbReference type="Gene3D" id="3.40.50.720">
    <property type="entry name" value="NAD(P)-binding Rossmann-like Domain"/>
    <property type="match status" value="1"/>
</dbReference>
<dbReference type="AlphaFoldDB" id="A0A238U9K9"/>
<comment type="similarity">
    <text evidence="1">Belongs to the short-chain dehydrogenases/reductases (SDR) family.</text>
</comment>
<evidence type="ECO:0000313" key="3">
    <source>
        <dbReference type="EMBL" id="SNR15871.1"/>
    </source>
</evidence>
<dbReference type="EMBL" id="LT899436">
    <property type="protein sequence ID" value="SNR15871.1"/>
    <property type="molecule type" value="Genomic_DNA"/>
</dbReference>
<evidence type="ECO:0000256" key="1">
    <source>
        <dbReference type="ARBA" id="ARBA00006484"/>
    </source>
</evidence>
<accession>A0A238U9K9</accession>
<organism evidence="3 4">
    <name type="scientific">Tenacibaculum jejuense</name>
    <dbReference type="NCBI Taxonomy" id="584609"/>
    <lineage>
        <taxon>Bacteria</taxon>
        <taxon>Pseudomonadati</taxon>
        <taxon>Bacteroidota</taxon>
        <taxon>Flavobacteriia</taxon>
        <taxon>Flavobacteriales</taxon>
        <taxon>Flavobacteriaceae</taxon>
        <taxon>Tenacibaculum</taxon>
    </lineage>
</organism>
<dbReference type="GO" id="GO:0016491">
    <property type="term" value="F:oxidoreductase activity"/>
    <property type="evidence" value="ECO:0007669"/>
    <property type="project" value="UniProtKB-KW"/>
</dbReference>
<protein>
    <submittedName>
        <fullName evidence="3">Short chain dehydrogenase</fullName>
    </submittedName>
</protein>
<dbReference type="OrthoDB" id="9803333at2"/>
<dbReference type="SUPFAM" id="SSF51735">
    <property type="entry name" value="NAD(P)-binding Rossmann-fold domains"/>
    <property type="match status" value="1"/>
</dbReference>
<gene>
    <name evidence="3" type="ORF">TJEJU_2179</name>
</gene>
<dbReference type="KEGG" id="tje:TJEJU_2179"/>
<keyword evidence="2" id="KW-0560">Oxidoreductase</keyword>
<dbReference type="InterPro" id="IPR051122">
    <property type="entry name" value="SDR_DHRS6-like"/>
</dbReference>
<dbReference type="Pfam" id="PF13561">
    <property type="entry name" value="adh_short_C2"/>
    <property type="match status" value="1"/>
</dbReference>
<reference evidence="3 4" key="1">
    <citation type="submission" date="2017-07" db="EMBL/GenBank/DDBJ databases">
        <authorList>
            <person name="Sun Z.S."/>
            <person name="Albrecht U."/>
            <person name="Echele G."/>
            <person name="Lee C.C."/>
        </authorList>
    </citation>
    <scope>NUCLEOTIDE SEQUENCE [LARGE SCALE GENOMIC DNA]</scope>
    <source>
        <strain evidence="4">type strain: KCTC 22618</strain>
    </source>
</reference>
<dbReference type="RefSeq" id="WP_095071983.1">
    <property type="nucleotide sequence ID" value="NZ_LT899436.1"/>
</dbReference>
<proteinExistence type="inferred from homology"/>